<dbReference type="STRING" id="102285.A0A0R3TNF9"/>
<dbReference type="EMBL" id="UZAE01012428">
    <property type="protein sequence ID" value="VDO05109.1"/>
    <property type="molecule type" value="Genomic_DNA"/>
</dbReference>
<sequence>MAPYPMIKLNTGHKIPQIAFGTFDAPKVDVVNAVKSAFGAGYRHIDCAMIYGNEKEVGQAIAESMKEYNLKREDIFVTSKLWCDRHDPKDVRRSCEESLKDLGLEYLDLYLIHWPVSFRFADGVGFDLDDPKSVVYENHKLEDTWKEMEKLVPAGLVKSVGVSNFNKRQLENIIKHGTMVPAVNQVEVNLHWLNTKLIEFCQSKGIQVEAYAPFGSPGVMKDKAKPLFQLETVVEIANKHKVTPAQVLIRHGLQRNLIVIAKSVTPERIKTNFDAPKKDVLNSVKAAFGAGYCHIDCAMFYGNEKEIGQAIAESMKEYNLKREDIFVTSKLWCDRHDPKDVRKTCEESLKDLGLTYLDLYLIHWPVSFHCKDGVGFDFNDPNNTIFENHKIEDTWREMEKLVPAGLAKSVGVSNFNKRQIEHIIKHGTMVPAVNQIEVHLHWLNTKLIEFCQSKGIQVEAYAPFGSPGVMKDKAKPLFQLEAVVEIANKHKVTPAQVLIRHGLQRNLIVIAKSINPERIHTNHDVLGFELTKEEMDKLNNAGMNIRLYEMPSMVGDPEYPFHDEF</sequence>
<evidence type="ECO:0000313" key="3">
    <source>
        <dbReference type="EMBL" id="VDO05109.1"/>
    </source>
</evidence>
<evidence type="ECO:0000256" key="1">
    <source>
        <dbReference type="ARBA" id="ARBA00023002"/>
    </source>
</evidence>
<dbReference type="PROSITE" id="PS00063">
    <property type="entry name" value="ALDOKETO_REDUCTASE_3"/>
    <property type="match status" value="2"/>
</dbReference>
<dbReference type="GO" id="GO:0016616">
    <property type="term" value="F:oxidoreductase activity, acting on the CH-OH group of donors, NAD or NADP as acceptor"/>
    <property type="evidence" value="ECO:0007669"/>
    <property type="project" value="UniProtKB-ARBA"/>
</dbReference>
<dbReference type="FunFam" id="3.20.20.100:FF:000002">
    <property type="entry name" value="2,5-diketo-D-gluconic acid reductase A"/>
    <property type="match status" value="2"/>
</dbReference>
<dbReference type="CDD" id="cd19071">
    <property type="entry name" value="AKR_AKR1-5-like"/>
    <property type="match status" value="2"/>
</dbReference>
<dbReference type="PRINTS" id="PR00069">
    <property type="entry name" value="ALDKETRDTASE"/>
</dbReference>
<dbReference type="PROSITE" id="PS00798">
    <property type="entry name" value="ALDOKETO_REDUCTASE_1"/>
    <property type="match status" value="1"/>
</dbReference>
<dbReference type="Pfam" id="PF00248">
    <property type="entry name" value="Aldo_ket_red"/>
    <property type="match status" value="1"/>
</dbReference>
<dbReference type="Gene3D" id="3.20.20.100">
    <property type="entry name" value="NADP-dependent oxidoreductase domain"/>
    <property type="match status" value="2"/>
</dbReference>
<keyword evidence="4" id="KW-1185">Reference proteome</keyword>
<dbReference type="AlphaFoldDB" id="A0A0R3TNF9"/>
<evidence type="ECO:0000313" key="4">
    <source>
        <dbReference type="Proteomes" id="UP000278807"/>
    </source>
</evidence>
<dbReference type="InterPro" id="IPR023210">
    <property type="entry name" value="NADP_OxRdtase_dom"/>
</dbReference>
<protein>
    <submittedName>
        <fullName evidence="5">Aldo_ket_red domain-containing protein</fullName>
    </submittedName>
</protein>
<evidence type="ECO:0000313" key="5">
    <source>
        <dbReference type="WBParaSite" id="HNAJ_0000891701-mRNA-1"/>
    </source>
</evidence>
<evidence type="ECO:0000259" key="2">
    <source>
        <dbReference type="Pfam" id="PF00248"/>
    </source>
</evidence>
<accession>A0A0R3TNF9</accession>
<keyword evidence="1" id="KW-0560">Oxidoreductase</keyword>
<dbReference type="PANTHER" id="PTHR11732">
    <property type="entry name" value="ALDO/KETO REDUCTASE"/>
    <property type="match status" value="1"/>
</dbReference>
<dbReference type="InterPro" id="IPR020471">
    <property type="entry name" value="AKR"/>
</dbReference>
<reference evidence="5" key="1">
    <citation type="submission" date="2017-02" db="UniProtKB">
        <authorList>
            <consortium name="WormBaseParasite"/>
        </authorList>
    </citation>
    <scope>IDENTIFICATION</scope>
</reference>
<name>A0A0R3TNF9_RODNA</name>
<feature type="domain" description="NADP-dependent oxidoreductase" evidence="2">
    <location>
        <begin position="276"/>
        <end position="540"/>
    </location>
</feature>
<reference evidence="3 4" key="2">
    <citation type="submission" date="2018-11" db="EMBL/GenBank/DDBJ databases">
        <authorList>
            <consortium name="Pathogen Informatics"/>
        </authorList>
    </citation>
    <scope>NUCLEOTIDE SEQUENCE [LARGE SCALE GENOMIC DNA]</scope>
</reference>
<gene>
    <name evidence="3" type="ORF">HNAJ_LOCUS8913</name>
</gene>
<organism evidence="5">
    <name type="scientific">Rodentolepis nana</name>
    <name type="common">Dwarf tapeworm</name>
    <name type="synonym">Hymenolepis nana</name>
    <dbReference type="NCBI Taxonomy" id="102285"/>
    <lineage>
        <taxon>Eukaryota</taxon>
        <taxon>Metazoa</taxon>
        <taxon>Spiralia</taxon>
        <taxon>Lophotrochozoa</taxon>
        <taxon>Platyhelminthes</taxon>
        <taxon>Cestoda</taxon>
        <taxon>Eucestoda</taxon>
        <taxon>Cyclophyllidea</taxon>
        <taxon>Hymenolepididae</taxon>
        <taxon>Rodentolepis</taxon>
    </lineage>
</organism>
<dbReference type="SUPFAM" id="SSF51430">
    <property type="entry name" value="NAD(P)-linked oxidoreductase"/>
    <property type="match status" value="2"/>
</dbReference>
<dbReference type="WBParaSite" id="HNAJ_0000891701-mRNA-1">
    <property type="protein sequence ID" value="HNAJ_0000891701-mRNA-1"/>
    <property type="gene ID" value="HNAJ_0000891701"/>
</dbReference>
<dbReference type="InterPro" id="IPR036812">
    <property type="entry name" value="NAD(P)_OxRdtase_dom_sf"/>
</dbReference>
<dbReference type="InterPro" id="IPR018170">
    <property type="entry name" value="Aldo/ket_reductase_CS"/>
</dbReference>
<dbReference type="Proteomes" id="UP000278807">
    <property type="component" value="Unassembled WGS sequence"/>
</dbReference>
<proteinExistence type="predicted"/>
<dbReference type="PROSITE" id="PS00062">
    <property type="entry name" value="ALDOKETO_REDUCTASE_2"/>
    <property type="match status" value="2"/>
</dbReference>
<dbReference type="OrthoDB" id="416253at2759"/>